<dbReference type="AlphaFoldDB" id="A0A2M7T7L9"/>
<dbReference type="SUPFAM" id="SSF52402">
    <property type="entry name" value="Adenine nucleotide alpha hydrolases-like"/>
    <property type="match status" value="1"/>
</dbReference>
<dbReference type="Proteomes" id="UP000230956">
    <property type="component" value="Unassembled WGS sequence"/>
</dbReference>
<dbReference type="RefSeq" id="WP_286679368.1">
    <property type="nucleotide sequence ID" value="NZ_MNXI01000146.1"/>
</dbReference>
<dbReference type="InterPro" id="IPR014729">
    <property type="entry name" value="Rossmann-like_a/b/a_fold"/>
</dbReference>
<sequence length="140" mass="15448">MFKKILVANDGSEGAIRALEKGIELAQIFGAELWSLSVEGPLPAYAAIIGEVEEARIERENYFKAIEDEAERIAKEKGVELKTKVAYGHPADVIIRFAEERNFDLIILAHKGHTLADRFLLGSTSDKVADHSKSSVLIVK</sequence>
<protein>
    <submittedName>
        <fullName evidence="3">Universal stress protein</fullName>
    </submittedName>
</protein>
<evidence type="ECO:0000313" key="3">
    <source>
        <dbReference type="EMBL" id="PIZ38332.1"/>
    </source>
</evidence>
<accession>A0A2M7T7L9</accession>
<evidence type="ECO:0000313" key="4">
    <source>
        <dbReference type="Proteomes" id="UP000230956"/>
    </source>
</evidence>
<dbReference type="CDD" id="cd00293">
    <property type="entry name" value="USP-like"/>
    <property type="match status" value="1"/>
</dbReference>
<comment type="similarity">
    <text evidence="1">Belongs to the universal stress protein A family.</text>
</comment>
<dbReference type="Gene3D" id="3.40.50.620">
    <property type="entry name" value="HUPs"/>
    <property type="match status" value="1"/>
</dbReference>
<reference evidence="4" key="1">
    <citation type="submission" date="2017-09" db="EMBL/GenBank/DDBJ databases">
        <title>Depth-based differentiation of microbial function through sediment-hosted aquifers and enrichment of novel symbionts in the deep terrestrial subsurface.</title>
        <authorList>
            <person name="Probst A.J."/>
            <person name="Ladd B."/>
            <person name="Jarett J.K."/>
            <person name="Geller-Mcgrath D.E."/>
            <person name="Sieber C.M.K."/>
            <person name="Emerson J.B."/>
            <person name="Anantharaman K."/>
            <person name="Thomas B.C."/>
            <person name="Malmstrom R."/>
            <person name="Stieglmeier M."/>
            <person name="Klingl A."/>
            <person name="Woyke T."/>
            <person name="Ryan C.M."/>
            <person name="Banfield J.F."/>
        </authorList>
    </citation>
    <scope>NUCLEOTIDE SEQUENCE [LARGE SCALE GENOMIC DNA]</scope>
</reference>
<evidence type="ECO:0000256" key="1">
    <source>
        <dbReference type="ARBA" id="ARBA00008791"/>
    </source>
</evidence>
<organism evidence="3 4">
    <name type="scientific">Candidatus Aquicultor secundus</name>
    <dbReference type="NCBI Taxonomy" id="1973895"/>
    <lineage>
        <taxon>Bacteria</taxon>
        <taxon>Bacillati</taxon>
        <taxon>Actinomycetota</taxon>
        <taxon>Candidatus Aquicultoria</taxon>
        <taxon>Candidatus Aquicultorales</taxon>
        <taxon>Candidatus Aquicultoraceae</taxon>
        <taxon>Candidatus Aquicultor</taxon>
    </lineage>
</organism>
<dbReference type="Pfam" id="PF00582">
    <property type="entry name" value="Usp"/>
    <property type="match status" value="1"/>
</dbReference>
<comment type="caution">
    <text evidence="3">The sequence shown here is derived from an EMBL/GenBank/DDBJ whole genome shotgun (WGS) entry which is preliminary data.</text>
</comment>
<dbReference type="InterPro" id="IPR006016">
    <property type="entry name" value="UspA"/>
</dbReference>
<dbReference type="PRINTS" id="PR01438">
    <property type="entry name" value="UNVRSLSTRESS"/>
</dbReference>
<dbReference type="PANTHER" id="PTHR46268:SF6">
    <property type="entry name" value="UNIVERSAL STRESS PROTEIN UP12"/>
    <property type="match status" value="1"/>
</dbReference>
<dbReference type="EMBL" id="PFNG01000151">
    <property type="protein sequence ID" value="PIZ38332.1"/>
    <property type="molecule type" value="Genomic_DNA"/>
</dbReference>
<name>A0A2M7T7L9_9ACTN</name>
<proteinExistence type="inferred from homology"/>
<dbReference type="PANTHER" id="PTHR46268">
    <property type="entry name" value="STRESS RESPONSE PROTEIN NHAX"/>
    <property type="match status" value="1"/>
</dbReference>
<gene>
    <name evidence="3" type="ORF">COY37_06345</name>
</gene>
<feature type="domain" description="UspA" evidence="2">
    <location>
        <begin position="1"/>
        <end position="140"/>
    </location>
</feature>
<evidence type="ECO:0000259" key="2">
    <source>
        <dbReference type="Pfam" id="PF00582"/>
    </source>
</evidence>
<dbReference type="InterPro" id="IPR006015">
    <property type="entry name" value="Universal_stress_UspA"/>
</dbReference>